<name>A0A8J7HQ43_9NOST</name>
<dbReference type="Proteomes" id="UP000632766">
    <property type="component" value="Unassembled WGS sequence"/>
</dbReference>
<dbReference type="EMBL" id="JAECZC010000026">
    <property type="protein sequence ID" value="MBH8563532.1"/>
    <property type="molecule type" value="Genomic_DNA"/>
</dbReference>
<feature type="domain" description="STAS" evidence="1">
    <location>
        <begin position="28"/>
        <end position="117"/>
    </location>
</feature>
<dbReference type="RefSeq" id="WP_198125408.1">
    <property type="nucleotide sequence ID" value="NZ_JAECZC010000026.1"/>
</dbReference>
<gene>
    <name evidence="2" type="ORF">I8748_15275</name>
</gene>
<dbReference type="Gene3D" id="3.30.750.24">
    <property type="entry name" value="STAS domain"/>
    <property type="match status" value="1"/>
</dbReference>
<evidence type="ECO:0000313" key="2">
    <source>
        <dbReference type="EMBL" id="MBH8563532.1"/>
    </source>
</evidence>
<sequence>MVVQEIKGEDYTVEGDKDSATVNFKGELSLGGPSEYEPISNLLSEIAATDPATMTLNLRDLAFVNSSGISMLSKFVLSLRKKKGIQLIVLGSNAMPWQGKSLKNLERLLPGLKLEIE</sequence>
<dbReference type="Pfam" id="PF01740">
    <property type="entry name" value="STAS"/>
    <property type="match status" value="1"/>
</dbReference>
<dbReference type="AlphaFoldDB" id="A0A8J7HQ43"/>
<evidence type="ECO:0000259" key="1">
    <source>
        <dbReference type="PROSITE" id="PS50801"/>
    </source>
</evidence>
<reference evidence="2 3" key="1">
    <citation type="journal article" date="2021" name="Int. J. Syst. Evol. Microbiol.">
        <title>Amazonocrinis nigriterrae gen. nov., sp. nov., Atlanticothrix silvestris gen. nov., sp. nov. and Dendronalium phyllosphericum gen. nov., sp. nov., nostocacean cyanobacteria from Brazilian environments.</title>
        <authorList>
            <person name="Alvarenga D.O."/>
            <person name="Andreote A.P.D."/>
            <person name="Branco L.H.Z."/>
            <person name="Delbaje E."/>
            <person name="Cruz R.B."/>
            <person name="Varani A.M."/>
            <person name="Fiore M.F."/>
        </authorList>
    </citation>
    <scope>NUCLEOTIDE SEQUENCE [LARGE SCALE GENOMIC DNA]</scope>
    <source>
        <strain evidence="2 3">CENA67</strain>
    </source>
</reference>
<proteinExistence type="predicted"/>
<comment type="caution">
    <text evidence="2">The sequence shown here is derived from an EMBL/GenBank/DDBJ whole genome shotgun (WGS) entry which is preliminary data.</text>
</comment>
<dbReference type="PROSITE" id="PS50801">
    <property type="entry name" value="STAS"/>
    <property type="match status" value="1"/>
</dbReference>
<accession>A0A8J7HQ43</accession>
<organism evidence="2 3">
    <name type="scientific">Amazonocrinis nigriterrae CENA67</name>
    <dbReference type="NCBI Taxonomy" id="2794033"/>
    <lineage>
        <taxon>Bacteria</taxon>
        <taxon>Bacillati</taxon>
        <taxon>Cyanobacteriota</taxon>
        <taxon>Cyanophyceae</taxon>
        <taxon>Nostocales</taxon>
        <taxon>Nostocaceae</taxon>
        <taxon>Amazonocrinis</taxon>
        <taxon>Amazonocrinis nigriterrae</taxon>
    </lineage>
</organism>
<dbReference type="SUPFAM" id="SSF52091">
    <property type="entry name" value="SpoIIaa-like"/>
    <property type="match status" value="1"/>
</dbReference>
<protein>
    <recommendedName>
        <fullName evidence="1">STAS domain-containing protein</fullName>
    </recommendedName>
</protein>
<keyword evidence="3" id="KW-1185">Reference proteome</keyword>
<dbReference type="NCBIfam" id="NF047705">
    <property type="entry name" value="slr1659_superfam"/>
    <property type="match status" value="1"/>
</dbReference>
<evidence type="ECO:0000313" key="3">
    <source>
        <dbReference type="Proteomes" id="UP000632766"/>
    </source>
</evidence>
<dbReference type="InterPro" id="IPR036513">
    <property type="entry name" value="STAS_dom_sf"/>
</dbReference>
<dbReference type="InterPro" id="IPR002645">
    <property type="entry name" value="STAS_dom"/>
</dbReference>